<evidence type="ECO:0000313" key="2">
    <source>
        <dbReference type="Proteomes" id="UP001500363"/>
    </source>
</evidence>
<proteinExistence type="predicted"/>
<name>A0ABP4NA60_9ACTN</name>
<dbReference type="Proteomes" id="UP001500363">
    <property type="component" value="Unassembled WGS sequence"/>
</dbReference>
<reference evidence="2" key="1">
    <citation type="journal article" date="2019" name="Int. J. Syst. Evol. Microbiol.">
        <title>The Global Catalogue of Microorganisms (GCM) 10K type strain sequencing project: providing services to taxonomists for standard genome sequencing and annotation.</title>
        <authorList>
            <consortium name="The Broad Institute Genomics Platform"/>
            <consortium name="The Broad Institute Genome Sequencing Center for Infectious Disease"/>
            <person name="Wu L."/>
            <person name="Ma J."/>
        </authorList>
    </citation>
    <scope>NUCLEOTIDE SEQUENCE [LARGE SCALE GENOMIC DNA]</scope>
    <source>
        <strain evidence="2">JCM 14303</strain>
    </source>
</reference>
<organism evidence="1 2">
    <name type="scientific">Kribbella lupini</name>
    <dbReference type="NCBI Taxonomy" id="291602"/>
    <lineage>
        <taxon>Bacteria</taxon>
        <taxon>Bacillati</taxon>
        <taxon>Actinomycetota</taxon>
        <taxon>Actinomycetes</taxon>
        <taxon>Propionibacteriales</taxon>
        <taxon>Kribbellaceae</taxon>
        <taxon>Kribbella</taxon>
    </lineage>
</organism>
<sequence>MADVAVAAWAGVVSVAASRAPASRGTATRFIEVPTQEGAMFPHGPASAFFSTGVVVGNKVAGCCKSLTDEHAE</sequence>
<gene>
    <name evidence="1" type="ORF">GCM10009741_71270</name>
</gene>
<protein>
    <recommendedName>
        <fullName evidence="3">Secreted protein</fullName>
    </recommendedName>
</protein>
<evidence type="ECO:0008006" key="3">
    <source>
        <dbReference type="Google" id="ProtNLM"/>
    </source>
</evidence>
<dbReference type="EMBL" id="BAAANC010000004">
    <property type="protein sequence ID" value="GAA1556417.1"/>
    <property type="molecule type" value="Genomic_DNA"/>
</dbReference>
<keyword evidence="2" id="KW-1185">Reference proteome</keyword>
<evidence type="ECO:0000313" key="1">
    <source>
        <dbReference type="EMBL" id="GAA1556417.1"/>
    </source>
</evidence>
<comment type="caution">
    <text evidence="1">The sequence shown here is derived from an EMBL/GenBank/DDBJ whole genome shotgun (WGS) entry which is preliminary data.</text>
</comment>
<accession>A0ABP4NA60</accession>